<protein>
    <recommendedName>
        <fullName evidence="3">Nudix hydrolase domain-containing protein</fullName>
    </recommendedName>
</protein>
<dbReference type="PROSITE" id="PS51462">
    <property type="entry name" value="NUDIX"/>
    <property type="match status" value="1"/>
</dbReference>
<evidence type="ECO:0000256" key="2">
    <source>
        <dbReference type="ARBA" id="ARBA00022801"/>
    </source>
</evidence>
<proteinExistence type="predicted"/>
<dbReference type="GO" id="GO:0016787">
    <property type="term" value="F:hydrolase activity"/>
    <property type="evidence" value="ECO:0007669"/>
    <property type="project" value="UniProtKB-KW"/>
</dbReference>
<dbReference type="PANTHER" id="PTHR11839:SF18">
    <property type="entry name" value="NUDIX HYDROLASE DOMAIN-CONTAINING PROTEIN"/>
    <property type="match status" value="1"/>
</dbReference>
<name>A0A2Z2HP42_9EURY</name>
<dbReference type="InterPro" id="IPR000086">
    <property type="entry name" value="NUDIX_hydrolase_dom"/>
</dbReference>
<dbReference type="EMBL" id="CP019893">
    <property type="protein sequence ID" value="ARS88760.1"/>
    <property type="molecule type" value="Genomic_DNA"/>
</dbReference>
<comment type="cofactor">
    <cofactor evidence="1">
        <name>Mg(2+)</name>
        <dbReference type="ChEBI" id="CHEBI:18420"/>
    </cofactor>
</comment>
<dbReference type="GeneID" id="32892940"/>
<keyword evidence="2" id="KW-0378">Hydrolase</keyword>
<dbReference type="PANTHER" id="PTHR11839">
    <property type="entry name" value="UDP/ADP-SUGAR PYROPHOSPHATASE"/>
    <property type="match status" value="1"/>
</dbReference>
<reference evidence="5" key="1">
    <citation type="submission" date="2017-02" db="EMBL/GenBank/DDBJ databases">
        <title>Natronthermophilus aegyptiacus gen. nov.,sp. nov., an aerobic, extremely halophilic alkalithermophilic archaeon isolated from the athalassohaline Wadi An Natrun, Egypt.</title>
        <authorList>
            <person name="Zhao B."/>
        </authorList>
    </citation>
    <scope>NUCLEOTIDE SEQUENCE [LARGE SCALE GENOMIC DNA]</scope>
    <source>
        <strain evidence="5">JW/NM-HA 15</strain>
    </source>
</reference>
<gene>
    <name evidence="4" type="ORF">B1756_02635</name>
</gene>
<dbReference type="Proteomes" id="UP000250088">
    <property type="component" value="Chromosome"/>
</dbReference>
<dbReference type="CDD" id="cd03424">
    <property type="entry name" value="NUDIX_ADPRase_Nudt5_UGPPase_Nudt14"/>
    <property type="match status" value="1"/>
</dbReference>
<keyword evidence="5" id="KW-1185">Reference proteome</keyword>
<dbReference type="SUPFAM" id="SSF55811">
    <property type="entry name" value="Nudix"/>
    <property type="match status" value="1"/>
</dbReference>
<evidence type="ECO:0000256" key="1">
    <source>
        <dbReference type="ARBA" id="ARBA00001946"/>
    </source>
</evidence>
<dbReference type="AlphaFoldDB" id="A0A2Z2HP42"/>
<dbReference type="GO" id="GO:0006753">
    <property type="term" value="P:nucleoside phosphate metabolic process"/>
    <property type="evidence" value="ECO:0007669"/>
    <property type="project" value="TreeGrafter"/>
</dbReference>
<dbReference type="Pfam" id="PF00293">
    <property type="entry name" value="NUDIX"/>
    <property type="match status" value="1"/>
</dbReference>
<evidence type="ECO:0000313" key="4">
    <source>
        <dbReference type="EMBL" id="ARS88760.1"/>
    </source>
</evidence>
<dbReference type="Gene3D" id="3.90.79.10">
    <property type="entry name" value="Nucleoside Triphosphate Pyrophosphohydrolase"/>
    <property type="match status" value="1"/>
</dbReference>
<evidence type="ECO:0000259" key="3">
    <source>
        <dbReference type="PROSITE" id="PS51462"/>
    </source>
</evidence>
<accession>A0A2Z2HP42</accession>
<organism evidence="4 5">
    <name type="scientific">Natrarchaeobaculum aegyptiacum</name>
    <dbReference type="NCBI Taxonomy" id="745377"/>
    <lineage>
        <taxon>Archaea</taxon>
        <taxon>Methanobacteriati</taxon>
        <taxon>Methanobacteriota</taxon>
        <taxon>Stenosarchaea group</taxon>
        <taxon>Halobacteria</taxon>
        <taxon>Halobacteriales</taxon>
        <taxon>Natrialbaceae</taxon>
        <taxon>Natrarchaeobaculum</taxon>
    </lineage>
</organism>
<sequence>MENDGMQFDCVQQSIPYAGDAFDVRRDVYRTDDTDFSVEYLDTADAVTVLAFTTDGEVLVLEEWRYSVGRTDCGLPGGQLEPGDDGPADAARRELREETGYEAGSLESLGAFEPLNSLLTTRIYYFAAHDCQQTDEPDPDVDEQIRVDTRSLAALRDAVCDGAITDTRTAFAVLYASSFL</sequence>
<dbReference type="OrthoDB" id="40462at2157"/>
<dbReference type="GO" id="GO:0019693">
    <property type="term" value="P:ribose phosphate metabolic process"/>
    <property type="evidence" value="ECO:0007669"/>
    <property type="project" value="TreeGrafter"/>
</dbReference>
<dbReference type="RefSeq" id="WP_161493137.1">
    <property type="nucleotide sequence ID" value="NZ_CP019893.1"/>
</dbReference>
<dbReference type="KEGG" id="naj:B1756_02635"/>
<feature type="domain" description="Nudix hydrolase" evidence="3">
    <location>
        <begin position="42"/>
        <end position="172"/>
    </location>
</feature>
<dbReference type="InterPro" id="IPR015797">
    <property type="entry name" value="NUDIX_hydrolase-like_dom_sf"/>
</dbReference>
<evidence type="ECO:0000313" key="5">
    <source>
        <dbReference type="Proteomes" id="UP000250088"/>
    </source>
</evidence>